<organism evidence="2 3">
    <name type="scientific">Artemia franciscana</name>
    <name type="common">Brine shrimp</name>
    <name type="synonym">Artemia sanfranciscana</name>
    <dbReference type="NCBI Taxonomy" id="6661"/>
    <lineage>
        <taxon>Eukaryota</taxon>
        <taxon>Metazoa</taxon>
        <taxon>Ecdysozoa</taxon>
        <taxon>Arthropoda</taxon>
        <taxon>Crustacea</taxon>
        <taxon>Branchiopoda</taxon>
        <taxon>Anostraca</taxon>
        <taxon>Artemiidae</taxon>
        <taxon>Artemia</taxon>
    </lineage>
</organism>
<evidence type="ECO:0000313" key="2">
    <source>
        <dbReference type="EMBL" id="KAK2720698.1"/>
    </source>
</evidence>
<feature type="region of interest" description="Disordered" evidence="1">
    <location>
        <begin position="22"/>
        <end position="68"/>
    </location>
</feature>
<keyword evidence="3" id="KW-1185">Reference proteome</keyword>
<name>A0AA88I0J3_ARTSF</name>
<dbReference type="Proteomes" id="UP001187531">
    <property type="component" value="Unassembled WGS sequence"/>
</dbReference>
<proteinExistence type="predicted"/>
<dbReference type="InterPro" id="IPR051133">
    <property type="entry name" value="Adapter_Engulfment-Domain"/>
</dbReference>
<reference evidence="2" key="1">
    <citation type="submission" date="2023-07" db="EMBL/GenBank/DDBJ databases">
        <title>Chromosome-level genome assembly of Artemia franciscana.</title>
        <authorList>
            <person name="Jo E."/>
        </authorList>
    </citation>
    <scope>NUCLEOTIDE SEQUENCE</scope>
    <source>
        <tissue evidence="2">Whole body</tissue>
    </source>
</reference>
<evidence type="ECO:0008006" key="4">
    <source>
        <dbReference type="Google" id="ProtNLM"/>
    </source>
</evidence>
<dbReference type="EMBL" id="JAVRJZ010000007">
    <property type="protein sequence ID" value="KAK2720698.1"/>
    <property type="molecule type" value="Genomic_DNA"/>
</dbReference>
<dbReference type="Gene3D" id="2.30.29.30">
    <property type="entry name" value="Pleckstrin-homology domain (PH domain)/Phosphotyrosine-binding domain (PTB)"/>
    <property type="match status" value="1"/>
</dbReference>
<protein>
    <recommendedName>
        <fullName evidence="4">PID domain-containing protein</fullName>
    </recommendedName>
</protein>
<evidence type="ECO:0000313" key="3">
    <source>
        <dbReference type="Proteomes" id="UP001187531"/>
    </source>
</evidence>
<dbReference type="CDD" id="cd13160">
    <property type="entry name" value="PTB_LDLRAP_insect-like"/>
    <property type="match status" value="1"/>
</dbReference>
<dbReference type="PANTHER" id="PTHR11232">
    <property type="entry name" value="PHOSPHOTYROSINE INTERACTION DOMAIN-CONTAINING FAMILY MEMBER"/>
    <property type="match status" value="1"/>
</dbReference>
<evidence type="ECO:0000256" key="1">
    <source>
        <dbReference type="SAM" id="MobiDB-lite"/>
    </source>
</evidence>
<dbReference type="InterPro" id="IPR011993">
    <property type="entry name" value="PH-like_dom_sf"/>
</dbReference>
<comment type="caution">
    <text evidence="2">The sequence shown here is derived from an EMBL/GenBank/DDBJ whole genome shotgun (WGS) entry which is preliminary data.</text>
</comment>
<dbReference type="AlphaFoldDB" id="A0AA88I0J3"/>
<accession>A0AA88I0J3</accession>
<sequence length="251" mass="27845">MAELQSDSWDHSDQVEVMGVSVTESSLTMPESLKMRHHDPNREKRYSNGSLVSIDGPKTMNQEPLSPEDVNLPQSFVVKYLGKREARGLWGIKNTRKPVDEMVNAAKSLKPGQQLPHIQLKVSEEGVVLSDLPQNVNKNFTAGLYPIDIVSYGVQDVVYTRVFAMIVVTETAASGAALRDGRFPFECHAFVCDSRISAKRLTFALATSFQAYSRTVATKGEKVKPKKFAIDLRPPEVIANEMEGDEEDSEA</sequence>
<dbReference type="SUPFAM" id="SSF50729">
    <property type="entry name" value="PH domain-like"/>
    <property type="match status" value="1"/>
</dbReference>
<dbReference type="PANTHER" id="PTHR11232:SF57">
    <property type="entry name" value="RE46159P"/>
    <property type="match status" value="1"/>
</dbReference>
<gene>
    <name evidence="2" type="ORF">QYM36_004551</name>
</gene>